<dbReference type="EMBL" id="BJFL01000002">
    <property type="protein sequence ID" value="GDY29029.1"/>
    <property type="molecule type" value="Genomic_DNA"/>
</dbReference>
<accession>A0A4D4J321</accession>
<reference evidence="2" key="1">
    <citation type="submission" date="2019-04" db="EMBL/GenBank/DDBJ databases">
        <title>Draft genome sequence of Pseudonocardiaceae bacterium SL3-2-4.</title>
        <authorList>
            <person name="Ningsih F."/>
            <person name="Yokota A."/>
            <person name="Sakai Y."/>
            <person name="Nanatani K."/>
            <person name="Yabe S."/>
            <person name="Oetari A."/>
            <person name="Sjamsuridzal W."/>
        </authorList>
    </citation>
    <scope>NUCLEOTIDE SEQUENCE [LARGE SCALE GENOMIC DNA]</scope>
    <source>
        <strain evidence="2">SL3-2-4</strain>
    </source>
</reference>
<sequence>MAPPQLPPRSSAGRPPPPERLRAALREAWRGLERAEWSPSAADRRAAGGVWAALRPPLTEVLPTVDARVQRVLAAPAVFRAAAGHPGLSAPLAAVLRVAADDVELTHPRLDPLDAAVLDRRLDQESLLAELGEAGWALVVAESWLDDALGLLYPIGAGDSGP</sequence>
<dbReference type="Proteomes" id="UP000298860">
    <property type="component" value="Unassembled WGS sequence"/>
</dbReference>
<comment type="caution">
    <text evidence="1">The sequence shown here is derived from an EMBL/GenBank/DDBJ whole genome shotgun (WGS) entry which is preliminary data.</text>
</comment>
<proteinExistence type="predicted"/>
<evidence type="ECO:0000313" key="1">
    <source>
        <dbReference type="EMBL" id="GDY29029.1"/>
    </source>
</evidence>
<evidence type="ECO:0000313" key="2">
    <source>
        <dbReference type="Proteomes" id="UP000298860"/>
    </source>
</evidence>
<name>A0A4D4J321_9PSEU</name>
<keyword evidence="2" id="KW-1185">Reference proteome</keyword>
<gene>
    <name evidence="1" type="ORF">GTS_06620</name>
</gene>
<dbReference type="AlphaFoldDB" id="A0A4D4J321"/>
<protein>
    <submittedName>
        <fullName evidence="1">Uncharacterized protein</fullName>
    </submittedName>
</protein>
<dbReference type="RefSeq" id="WP_137812203.1">
    <property type="nucleotide sequence ID" value="NZ_BJFL01000002.1"/>
</dbReference>
<organism evidence="1 2">
    <name type="scientific">Gandjariella thermophila</name>
    <dbReference type="NCBI Taxonomy" id="1931992"/>
    <lineage>
        <taxon>Bacteria</taxon>
        <taxon>Bacillati</taxon>
        <taxon>Actinomycetota</taxon>
        <taxon>Actinomycetes</taxon>
        <taxon>Pseudonocardiales</taxon>
        <taxon>Pseudonocardiaceae</taxon>
        <taxon>Gandjariella</taxon>
    </lineage>
</organism>